<reference evidence="2 3" key="1">
    <citation type="submission" date="2016-07" db="EMBL/GenBank/DDBJ databases">
        <title>Pervasive Adenine N6-methylation of Active Genes in Fungi.</title>
        <authorList>
            <consortium name="DOE Joint Genome Institute"/>
            <person name="Mondo S.J."/>
            <person name="Dannebaum R.O."/>
            <person name="Kuo R.C."/>
            <person name="Labutti K."/>
            <person name="Haridas S."/>
            <person name="Kuo A."/>
            <person name="Salamov A."/>
            <person name="Ahrendt S.R."/>
            <person name="Lipzen A."/>
            <person name="Sullivan W."/>
            <person name="Andreopoulos W.B."/>
            <person name="Clum A."/>
            <person name="Lindquist E."/>
            <person name="Daum C."/>
            <person name="Ramamoorthy G.K."/>
            <person name="Gryganskyi A."/>
            <person name="Culley D."/>
            <person name="Magnuson J.K."/>
            <person name="James T.Y."/>
            <person name="O'Malley M.A."/>
            <person name="Stajich J.E."/>
            <person name="Spatafora J.W."/>
            <person name="Visel A."/>
            <person name="Grigoriev I.V."/>
        </authorList>
    </citation>
    <scope>NUCLEOTIDE SEQUENCE [LARGE SCALE GENOMIC DNA]</scope>
    <source>
        <strain evidence="2 3">JEL800</strain>
    </source>
</reference>
<proteinExistence type="predicted"/>
<accession>A0A1Y2CAG4</accession>
<dbReference type="EMBL" id="MCGO01000023">
    <property type="protein sequence ID" value="ORY44019.1"/>
    <property type="molecule type" value="Genomic_DNA"/>
</dbReference>
<organism evidence="2 3">
    <name type="scientific">Rhizoclosmatium globosum</name>
    <dbReference type="NCBI Taxonomy" id="329046"/>
    <lineage>
        <taxon>Eukaryota</taxon>
        <taxon>Fungi</taxon>
        <taxon>Fungi incertae sedis</taxon>
        <taxon>Chytridiomycota</taxon>
        <taxon>Chytridiomycota incertae sedis</taxon>
        <taxon>Chytridiomycetes</taxon>
        <taxon>Chytridiales</taxon>
        <taxon>Chytriomycetaceae</taxon>
        <taxon>Rhizoclosmatium</taxon>
    </lineage>
</organism>
<dbReference type="AlphaFoldDB" id="A0A1Y2CAG4"/>
<dbReference type="Proteomes" id="UP000193642">
    <property type="component" value="Unassembled WGS sequence"/>
</dbReference>
<comment type="caution">
    <text evidence="2">The sequence shown here is derived from an EMBL/GenBank/DDBJ whole genome shotgun (WGS) entry which is preliminary data.</text>
</comment>
<sequence length="161" mass="18182">MRTPEDCIAALHRLPRTGLHVQREQAFRSYFLCLSQFTFESPVAVSPSHIEYFSLVASNESEHKYIRGIASFLSGYVKCVLSQRGEGDIARAVALFDDLSQSERSDPAWRFESRESETVEDCLGGPYGWRTLASEIVEHGFDGPEGSNSDNDSRRMIIPRF</sequence>
<feature type="region of interest" description="Disordered" evidence="1">
    <location>
        <begin position="140"/>
        <end position="161"/>
    </location>
</feature>
<protein>
    <submittedName>
        <fullName evidence="2">Uncharacterized protein</fullName>
    </submittedName>
</protein>
<dbReference type="OrthoDB" id="10479278at2759"/>
<gene>
    <name evidence="2" type="ORF">BCR33DRAFT_738202</name>
</gene>
<name>A0A1Y2CAG4_9FUNG</name>
<keyword evidence="3" id="KW-1185">Reference proteome</keyword>
<evidence type="ECO:0000256" key="1">
    <source>
        <dbReference type="SAM" id="MobiDB-lite"/>
    </source>
</evidence>
<evidence type="ECO:0000313" key="2">
    <source>
        <dbReference type="EMBL" id="ORY44019.1"/>
    </source>
</evidence>
<evidence type="ECO:0000313" key="3">
    <source>
        <dbReference type="Proteomes" id="UP000193642"/>
    </source>
</evidence>